<evidence type="ECO:0000256" key="1">
    <source>
        <dbReference type="SAM" id="Phobius"/>
    </source>
</evidence>
<protein>
    <submittedName>
        <fullName evidence="3">DUF4339 domain-containing protein</fullName>
    </submittedName>
</protein>
<keyword evidence="1" id="KW-1133">Transmembrane helix</keyword>
<name>A0A930MY46_9BACT</name>
<dbReference type="AlphaFoldDB" id="A0A930MY46"/>
<organism evidence="3 4">
    <name type="scientific">Prevotella aurantiaca</name>
    <dbReference type="NCBI Taxonomy" id="596085"/>
    <lineage>
        <taxon>Bacteria</taxon>
        <taxon>Pseudomonadati</taxon>
        <taxon>Bacteroidota</taxon>
        <taxon>Bacteroidia</taxon>
        <taxon>Bacteroidales</taxon>
        <taxon>Prevotellaceae</taxon>
        <taxon>Prevotella</taxon>
    </lineage>
</organism>
<keyword evidence="1" id="KW-0812">Transmembrane</keyword>
<feature type="domain" description="GYF" evidence="2">
    <location>
        <begin position="4"/>
        <end position="48"/>
    </location>
</feature>
<accession>A0A930MY46</accession>
<feature type="transmembrane region" description="Helical" evidence="1">
    <location>
        <begin position="109"/>
        <end position="128"/>
    </location>
</feature>
<reference evidence="3" key="1">
    <citation type="submission" date="2020-04" db="EMBL/GenBank/DDBJ databases">
        <title>Deep metagenomics examines the oral microbiome during advanced dental caries in children, revealing novel taxa and co-occurrences with host molecules.</title>
        <authorList>
            <person name="Baker J.L."/>
            <person name="Morton J.T."/>
            <person name="Dinis M."/>
            <person name="Alvarez R."/>
            <person name="Tran N.C."/>
            <person name="Knight R."/>
            <person name="Edlund A."/>
        </authorList>
    </citation>
    <scope>NUCLEOTIDE SEQUENCE</scope>
    <source>
        <strain evidence="3">JCVI_44_bin.5</strain>
    </source>
</reference>
<keyword evidence="1" id="KW-0472">Membrane</keyword>
<sequence>MEFYINVDNKKQGPYSVQELAVRGIEATTLVLATNSSEWKPAWQVDELRLILMGNKSNNAQQSDNKRNILDSESVLVGAPVDGIPHVNDQPIDDVYEKRVTPEKPKKHYGCLIVFLISLVVLTCLLIFTCPSAEEHKRVLSDVVTATVTETAVNATQGSDNALFSKALQTVNDMFTKKVIDAAMENLISVDNNFVYSIGRINFGGKSYIVSFGVLNHVFTLNKDQLKLATEKYYKKAEFNVQSDLQKKAEKLLKENVIDPAAKEIEKMAGSAIDELLDGLGFGLRGKSKRDDSGLLEDSI</sequence>
<gene>
    <name evidence="3" type="ORF">HXN26_07615</name>
</gene>
<proteinExistence type="predicted"/>
<dbReference type="Proteomes" id="UP000771736">
    <property type="component" value="Unassembled WGS sequence"/>
</dbReference>
<dbReference type="InterPro" id="IPR025640">
    <property type="entry name" value="GYF_2"/>
</dbReference>
<dbReference type="Pfam" id="PF14237">
    <property type="entry name" value="GYF_2"/>
    <property type="match status" value="1"/>
</dbReference>
<dbReference type="EMBL" id="JABZSJ010000040">
    <property type="protein sequence ID" value="MBF1384699.1"/>
    <property type="molecule type" value="Genomic_DNA"/>
</dbReference>
<evidence type="ECO:0000313" key="4">
    <source>
        <dbReference type="Proteomes" id="UP000771736"/>
    </source>
</evidence>
<evidence type="ECO:0000313" key="3">
    <source>
        <dbReference type="EMBL" id="MBF1384699.1"/>
    </source>
</evidence>
<comment type="caution">
    <text evidence="3">The sequence shown here is derived from an EMBL/GenBank/DDBJ whole genome shotgun (WGS) entry which is preliminary data.</text>
</comment>
<evidence type="ECO:0000259" key="2">
    <source>
        <dbReference type="Pfam" id="PF14237"/>
    </source>
</evidence>